<dbReference type="Gene3D" id="3.40.1350.80">
    <property type="match status" value="1"/>
</dbReference>
<dbReference type="GO" id="GO:0003677">
    <property type="term" value="F:DNA binding"/>
    <property type="evidence" value="ECO:0007669"/>
    <property type="project" value="InterPro"/>
</dbReference>
<dbReference type="InterPro" id="IPR009528">
    <property type="entry name" value="Restrct_endonuc_II_BsuBI_C"/>
</dbReference>
<evidence type="ECO:0000259" key="1">
    <source>
        <dbReference type="Pfam" id="PF06616"/>
    </source>
</evidence>
<dbReference type="InterPro" id="IPR041963">
    <property type="entry name" value="BsuBI/PstI_C_sf"/>
</dbReference>
<sequence length="367" mass="41623">MSYGWLSTEVPSVDEISRRLNMIFTKELDPNGYILRDIGARTIFVMLYSFSVQGRNWIRPAIITCMTDQQAQVKEEKARYLWLENNLNRKNKEKDIPGRWYKENTRESIRDETIRTLVHLGAIVEKSGLATTSPAPRYTLQTDFAELFNPQLVDEELNQAITNWQESNLSAIARARIAISKNMATSNDDGVLVQLPNGEVRKLSTGPSSDIAKAVVEKMSKRFLKEPAVLLISESAKKIVVNDERICSAIGFHIDVTKVLPDIIMVDLGRREPLIVFVECVATDGPISDRRKLELISIAEEAGYRGKDYTFVTAFKDRTDQVSRKLTPSIAWDTFVWYATEPNSIIHMFEGNEQMIISLGDMLDSSH</sequence>
<name>A0A3M8CEW1_9BACL</name>
<keyword evidence="3" id="KW-0255">Endonuclease</keyword>
<dbReference type="GO" id="GO:0009036">
    <property type="term" value="F:type II site-specific deoxyribonuclease activity"/>
    <property type="evidence" value="ECO:0007669"/>
    <property type="project" value="InterPro"/>
</dbReference>
<keyword evidence="3" id="KW-0540">Nuclease</keyword>
<dbReference type="InterPro" id="IPR041962">
    <property type="entry name" value="BsuBI/PstI_N_sf"/>
</dbReference>
<dbReference type="GO" id="GO:0009307">
    <property type="term" value="P:DNA restriction-modification system"/>
    <property type="evidence" value="ECO:0007669"/>
    <property type="project" value="InterPro"/>
</dbReference>
<dbReference type="RefSeq" id="WP_122908990.1">
    <property type="nucleotide sequence ID" value="NZ_CBCSBE010000003.1"/>
</dbReference>
<accession>A0A3M8CEW1</accession>
<protein>
    <submittedName>
        <fullName evidence="3">Restriction endonuclease</fullName>
    </submittedName>
</protein>
<organism evidence="3 4">
    <name type="scientific">Brevibacillus invocatus</name>
    <dbReference type="NCBI Taxonomy" id="173959"/>
    <lineage>
        <taxon>Bacteria</taxon>
        <taxon>Bacillati</taxon>
        <taxon>Bacillota</taxon>
        <taxon>Bacilli</taxon>
        <taxon>Bacillales</taxon>
        <taxon>Paenibacillaceae</taxon>
        <taxon>Brevibacillus</taxon>
    </lineage>
</organism>
<keyword evidence="3" id="KW-0378">Hydrolase</keyword>
<dbReference type="GO" id="GO:0000287">
    <property type="term" value="F:magnesium ion binding"/>
    <property type="evidence" value="ECO:0007669"/>
    <property type="project" value="InterPro"/>
</dbReference>
<keyword evidence="4" id="KW-1185">Reference proteome</keyword>
<dbReference type="InterPro" id="IPR041454">
    <property type="entry name" value="BsuBI/PstI_N"/>
</dbReference>
<proteinExistence type="predicted"/>
<evidence type="ECO:0000313" key="4">
    <source>
        <dbReference type="Proteomes" id="UP000282028"/>
    </source>
</evidence>
<comment type="caution">
    <text evidence="3">The sequence shown here is derived from an EMBL/GenBank/DDBJ whole genome shotgun (WGS) entry which is preliminary data.</text>
</comment>
<reference evidence="3 4" key="1">
    <citation type="submission" date="2018-10" db="EMBL/GenBank/DDBJ databases">
        <title>Phylogenomics of Brevibacillus.</title>
        <authorList>
            <person name="Dunlap C."/>
        </authorList>
    </citation>
    <scope>NUCLEOTIDE SEQUENCE [LARGE SCALE GENOMIC DNA]</scope>
    <source>
        <strain evidence="3 4">JCM 12215</strain>
    </source>
</reference>
<feature type="domain" description="BsuBI/PstI restriction endonuclease" evidence="1">
    <location>
        <begin position="191"/>
        <end position="348"/>
    </location>
</feature>
<gene>
    <name evidence="3" type="ORF">EDM52_10720</name>
</gene>
<dbReference type="Pfam" id="PF17728">
    <property type="entry name" value="BsuBI_PstI_RE_N"/>
    <property type="match status" value="1"/>
</dbReference>
<dbReference type="OrthoDB" id="9798907at2"/>
<feature type="domain" description="BsuBI/PstI restriction endonuclease HTH" evidence="2">
    <location>
        <begin position="14"/>
        <end position="179"/>
    </location>
</feature>
<dbReference type="Pfam" id="PF06616">
    <property type="entry name" value="BsuBI_PstI_RE"/>
    <property type="match status" value="1"/>
</dbReference>
<dbReference type="EMBL" id="RHHR01000015">
    <property type="protein sequence ID" value="RNB74129.1"/>
    <property type="molecule type" value="Genomic_DNA"/>
</dbReference>
<dbReference type="Gene3D" id="1.10.10.1820">
    <property type="entry name" value="BsuBI/PstI restriction endonuclease-like"/>
    <property type="match status" value="1"/>
</dbReference>
<dbReference type="AlphaFoldDB" id="A0A3M8CEW1"/>
<evidence type="ECO:0000259" key="2">
    <source>
        <dbReference type="Pfam" id="PF17728"/>
    </source>
</evidence>
<dbReference type="Proteomes" id="UP000282028">
    <property type="component" value="Unassembled WGS sequence"/>
</dbReference>
<evidence type="ECO:0000313" key="3">
    <source>
        <dbReference type="EMBL" id="RNB74129.1"/>
    </source>
</evidence>